<dbReference type="InterPro" id="IPR002850">
    <property type="entry name" value="PIN_toxin-like"/>
</dbReference>
<comment type="caution">
    <text evidence="2">The sequence shown here is derived from an EMBL/GenBank/DDBJ whole genome shotgun (WGS) entry which is preliminary data.</text>
</comment>
<proteinExistence type="predicted"/>
<name>A0A0F9NRP4_9ZZZZ</name>
<sequence length="145" mass="16754">MKLIIDTNILISSLLKDSTVREILLNESLNFYLPEIVLSEVNKYLPYIIKKSELSEEEIKKTLNTLLENLILVPIDEYEDKMDEGMKIIGTIDEKDTPFIALALSIENDGIWSNDKHFEKQKKIKVFKAIDILNLLEELSKKGKE</sequence>
<gene>
    <name evidence="2" type="ORF">LCGC14_1227670</name>
</gene>
<reference evidence="2" key="1">
    <citation type="journal article" date="2015" name="Nature">
        <title>Complex archaea that bridge the gap between prokaryotes and eukaryotes.</title>
        <authorList>
            <person name="Spang A."/>
            <person name="Saw J.H."/>
            <person name="Jorgensen S.L."/>
            <person name="Zaremba-Niedzwiedzka K."/>
            <person name="Martijn J."/>
            <person name="Lind A.E."/>
            <person name="van Eijk R."/>
            <person name="Schleper C."/>
            <person name="Guy L."/>
            <person name="Ettema T.J."/>
        </authorList>
    </citation>
    <scope>NUCLEOTIDE SEQUENCE</scope>
</reference>
<dbReference type="Pfam" id="PF10130">
    <property type="entry name" value="PIN_2"/>
    <property type="match status" value="1"/>
</dbReference>
<dbReference type="SUPFAM" id="SSF88723">
    <property type="entry name" value="PIN domain-like"/>
    <property type="match status" value="1"/>
</dbReference>
<evidence type="ECO:0000313" key="2">
    <source>
        <dbReference type="EMBL" id="KKM91525.1"/>
    </source>
</evidence>
<organism evidence="2">
    <name type="scientific">marine sediment metagenome</name>
    <dbReference type="NCBI Taxonomy" id="412755"/>
    <lineage>
        <taxon>unclassified sequences</taxon>
        <taxon>metagenomes</taxon>
        <taxon>ecological metagenomes</taxon>
    </lineage>
</organism>
<dbReference type="InterPro" id="IPR002716">
    <property type="entry name" value="PIN_dom"/>
</dbReference>
<dbReference type="PANTHER" id="PTHR34610">
    <property type="entry name" value="SSL7007 PROTEIN"/>
    <property type="match status" value="1"/>
</dbReference>
<dbReference type="InterPro" id="IPR029060">
    <property type="entry name" value="PIN-like_dom_sf"/>
</dbReference>
<dbReference type="EMBL" id="LAZR01006521">
    <property type="protein sequence ID" value="KKM91525.1"/>
    <property type="molecule type" value="Genomic_DNA"/>
</dbReference>
<dbReference type="PANTHER" id="PTHR34610:SF3">
    <property type="entry name" value="SSL7007 PROTEIN"/>
    <property type="match status" value="1"/>
</dbReference>
<dbReference type="SMART" id="SM00670">
    <property type="entry name" value="PINc"/>
    <property type="match status" value="1"/>
</dbReference>
<dbReference type="Gene3D" id="3.40.50.1010">
    <property type="entry name" value="5'-nuclease"/>
    <property type="match status" value="1"/>
</dbReference>
<evidence type="ECO:0000259" key="1">
    <source>
        <dbReference type="SMART" id="SM00670"/>
    </source>
</evidence>
<dbReference type="AlphaFoldDB" id="A0A0F9NRP4"/>
<protein>
    <recommendedName>
        <fullName evidence="1">PIN domain-containing protein</fullName>
    </recommendedName>
</protein>
<accession>A0A0F9NRP4</accession>
<feature type="domain" description="PIN" evidence="1">
    <location>
        <begin position="1"/>
        <end position="120"/>
    </location>
</feature>